<dbReference type="InterPro" id="IPR011006">
    <property type="entry name" value="CheY-like_superfamily"/>
</dbReference>
<dbReference type="InterPro" id="IPR005467">
    <property type="entry name" value="His_kinase_dom"/>
</dbReference>
<dbReference type="PROSITE" id="PS50109">
    <property type="entry name" value="HIS_KIN"/>
    <property type="match status" value="1"/>
</dbReference>
<dbReference type="Proteomes" id="UP000284621">
    <property type="component" value="Unassembled WGS sequence"/>
</dbReference>
<comment type="caution">
    <text evidence="14">The sequence shown here is derived from an EMBL/GenBank/DDBJ whole genome shotgun (WGS) entry which is preliminary data.</text>
</comment>
<dbReference type="SMART" id="SM00448">
    <property type="entry name" value="REC"/>
    <property type="match status" value="1"/>
</dbReference>
<dbReference type="InterPro" id="IPR003594">
    <property type="entry name" value="HATPase_dom"/>
</dbReference>
<evidence type="ECO:0000256" key="1">
    <source>
        <dbReference type="ARBA" id="ARBA00000085"/>
    </source>
</evidence>
<evidence type="ECO:0000256" key="6">
    <source>
        <dbReference type="ARBA" id="ARBA00022679"/>
    </source>
</evidence>
<dbReference type="EC" id="2.7.13.3" evidence="3"/>
<dbReference type="Gene3D" id="1.10.287.130">
    <property type="match status" value="1"/>
</dbReference>
<evidence type="ECO:0000256" key="8">
    <source>
        <dbReference type="ARBA" id="ARBA00023012"/>
    </source>
</evidence>
<dbReference type="InterPro" id="IPR003661">
    <property type="entry name" value="HisK_dim/P_dom"/>
</dbReference>
<dbReference type="InterPro" id="IPR035965">
    <property type="entry name" value="PAS-like_dom_sf"/>
</dbReference>
<evidence type="ECO:0000256" key="9">
    <source>
        <dbReference type="ARBA" id="ARBA00024867"/>
    </source>
</evidence>
<dbReference type="SUPFAM" id="SSF55785">
    <property type="entry name" value="PYP-like sensor domain (PAS domain)"/>
    <property type="match status" value="1"/>
</dbReference>
<evidence type="ECO:0000256" key="10">
    <source>
        <dbReference type="PROSITE-ProRule" id="PRU00169"/>
    </source>
</evidence>
<accession>A0A414B8A9</accession>
<comment type="function">
    <text evidence="9">May play the central regulatory role in sporulation. It may be an element of the effector pathway responsible for the activation of sporulation genes in response to nutritional stress. Spo0A may act in concert with spo0H (a sigma factor) to control the expression of some genes that are critical to the sporulation process.</text>
</comment>
<dbReference type="EMBL" id="QSID01000003">
    <property type="protein sequence ID" value="RHC67028.1"/>
    <property type="molecule type" value="Genomic_DNA"/>
</dbReference>
<dbReference type="AlphaFoldDB" id="A0A414B8A9"/>
<dbReference type="CDD" id="cd00082">
    <property type="entry name" value="HisKA"/>
    <property type="match status" value="1"/>
</dbReference>
<keyword evidence="6" id="KW-0808">Transferase</keyword>
<dbReference type="Gene3D" id="3.30.565.10">
    <property type="entry name" value="Histidine kinase-like ATPase, C-terminal domain"/>
    <property type="match status" value="1"/>
</dbReference>
<dbReference type="InterPro" id="IPR001789">
    <property type="entry name" value="Sig_transdc_resp-reg_receiver"/>
</dbReference>
<dbReference type="Pfam" id="PF00512">
    <property type="entry name" value="HisKA"/>
    <property type="match status" value="1"/>
</dbReference>
<evidence type="ECO:0000256" key="2">
    <source>
        <dbReference type="ARBA" id="ARBA00004370"/>
    </source>
</evidence>
<feature type="domain" description="Response regulatory" evidence="13">
    <location>
        <begin position="538"/>
        <end position="658"/>
    </location>
</feature>
<dbReference type="GO" id="GO:0000155">
    <property type="term" value="F:phosphorelay sensor kinase activity"/>
    <property type="evidence" value="ECO:0007669"/>
    <property type="project" value="InterPro"/>
</dbReference>
<dbReference type="SMART" id="SM00388">
    <property type="entry name" value="HisKA"/>
    <property type="match status" value="1"/>
</dbReference>
<dbReference type="Gene3D" id="3.30.450.20">
    <property type="entry name" value="PAS domain"/>
    <property type="match status" value="2"/>
</dbReference>
<dbReference type="PRINTS" id="PR00344">
    <property type="entry name" value="BCTRLSENSOR"/>
</dbReference>
<gene>
    <name evidence="14" type="ORF">DW833_04115</name>
</gene>
<name>A0A414B8A9_9FIRM</name>
<evidence type="ECO:0000256" key="5">
    <source>
        <dbReference type="ARBA" id="ARBA00022553"/>
    </source>
</evidence>
<comment type="subcellular location">
    <subcellularLocation>
        <location evidence="2">Membrane</location>
    </subcellularLocation>
</comment>
<dbReference type="GO" id="GO:0005886">
    <property type="term" value="C:plasma membrane"/>
    <property type="evidence" value="ECO:0007669"/>
    <property type="project" value="TreeGrafter"/>
</dbReference>
<feature type="modified residue" description="4-aspartylphosphate" evidence="10">
    <location>
        <position position="590"/>
    </location>
</feature>
<evidence type="ECO:0000259" key="13">
    <source>
        <dbReference type="PROSITE" id="PS50110"/>
    </source>
</evidence>
<keyword evidence="15" id="KW-1185">Reference proteome</keyword>
<dbReference type="InterPro" id="IPR004358">
    <property type="entry name" value="Sig_transdc_His_kin-like_C"/>
</dbReference>
<evidence type="ECO:0000313" key="15">
    <source>
        <dbReference type="Proteomes" id="UP000284621"/>
    </source>
</evidence>
<dbReference type="InterPro" id="IPR036890">
    <property type="entry name" value="HATPase_C_sf"/>
</dbReference>
<evidence type="ECO:0000259" key="12">
    <source>
        <dbReference type="PROSITE" id="PS50109"/>
    </source>
</evidence>
<evidence type="ECO:0000256" key="4">
    <source>
        <dbReference type="ARBA" id="ARBA00018672"/>
    </source>
</evidence>
<dbReference type="SMART" id="SM00387">
    <property type="entry name" value="HATPase_c"/>
    <property type="match status" value="1"/>
</dbReference>
<evidence type="ECO:0000313" key="14">
    <source>
        <dbReference type="EMBL" id="RHC67028.1"/>
    </source>
</evidence>
<keyword evidence="11" id="KW-0175">Coiled coil</keyword>
<dbReference type="FunFam" id="3.30.565.10:FF:000006">
    <property type="entry name" value="Sensor histidine kinase WalK"/>
    <property type="match status" value="1"/>
</dbReference>
<evidence type="ECO:0000256" key="11">
    <source>
        <dbReference type="SAM" id="Coils"/>
    </source>
</evidence>
<protein>
    <recommendedName>
        <fullName evidence="4">Stage 0 sporulation protein A homolog</fullName>
        <ecNumber evidence="3">2.7.13.3</ecNumber>
    </recommendedName>
</protein>
<dbReference type="Pfam" id="PF00072">
    <property type="entry name" value="Response_reg"/>
    <property type="match status" value="1"/>
</dbReference>
<dbReference type="GO" id="GO:0009927">
    <property type="term" value="F:histidine phosphotransfer kinase activity"/>
    <property type="evidence" value="ECO:0007669"/>
    <property type="project" value="TreeGrafter"/>
</dbReference>
<dbReference type="InterPro" id="IPR036097">
    <property type="entry name" value="HisK_dim/P_sf"/>
</dbReference>
<dbReference type="SUPFAM" id="SSF47384">
    <property type="entry name" value="Homodimeric domain of signal transducing histidine kinase"/>
    <property type="match status" value="1"/>
</dbReference>
<feature type="coiled-coil region" evidence="11">
    <location>
        <begin position="125"/>
        <end position="159"/>
    </location>
</feature>
<dbReference type="SUPFAM" id="SSF55874">
    <property type="entry name" value="ATPase domain of HSP90 chaperone/DNA topoisomerase II/histidine kinase"/>
    <property type="match status" value="1"/>
</dbReference>
<dbReference type="RefSeq" id="WP_118380666.1">
    <property type="nucleotide sequence ID" value="NZ_CABJFJ010000003.1"/>
</dbReference>
<comment type="catalytic activity">
    <reaction evidence="1">
        <text>ATP + protein L-histidine = ADP + protein N-phospho-L-histidine.</text>
        <dbReference type="EC" id="2.7.13.3"/>
    </reaction>
</comment>
<evidence type="ECO:0000256" key="7">
    <source>
        <dbReference type="ARBA" id="ARBA00022777"/>
    </source>
</evidence>
<keyword evidence="8" id="KW-0902">Two-component regulatory system</keyword>
<proteinExistence type="predicted"/>
<dbReference type="SUPFAM" id="SSF52172">
    <property type="entry name" value="CheY-like"/>
    <property type="match status" value="1"/>
</dbReference>
<dbReference type="CDD" id="cd17546">
    <property type="entry name" value="REC_hyHK_CKI1_RcsC-like"/>
    <property type="match status" value="1"/>
</dbReference>
<sequence>MSQKINTNKFLKNVRIGLWRIEVEEGKLPRFYADEVMDELLGITEEITPEERFAFHRRCVHPDDMEMFLEYSDKLTETQTEIVYRYIHPISGEMFVRCAGIRDNSVTSGISIIGTHQDISETIRVEKEKEAERRLAELNNELRQEAERNENYYRDLLDMQSCGVMAYTLPGHRVIHMNAKALQMYGFKSVEEAQQRLGAALRKVYYPQTDTIKHLKKLRNEDDMVDYECVIGKGESNECHALAKTKVVVIPSGERAVITTFLDVSDMITLRKALKQAEEGSRAKSSFLFAMSHDLRTPMNAIIGYTALMEKHWGEKEVTAGYLQKLKEAGNFLMDLIGNILEVARIESGKETLTETAWNLCNLEDTLDLLLDRDIYKKQLTLKKNMELQHPKVYCDVLKIQEITMNLLSNAVKYTPEGGTIHFTIRELPYEREGYALFQTVVEDTGIGISKEYIPHLFEAFSREKSSSESGIIGTGLGLRIVKKFVDLMEGSIVVESEIGEGTRFTVTIPHRIATANEYIFEENAKELPEEIKLNNVRILLAEDNMLNAEIAMTLLADANAYVELAPDGEKALSMLKRATDGYYDLIIMDIQMPHMNGYEATKNIRGLPDGRCRIPIIAMTANAFEEDRKRAIESGMNGYVTKPIKIEELISTIKKILKS</sequence>
<dbReference type="Pfam" id="PF02518">
    <property type="entry name" value="HATPase_c"/>
    <property type="match status" value="1"/>
</dbReference>
<dbReference type="CDD" id="cd16922">
    <property type="entry name" value="HATPase_EvgS-ArcB-TorS-like"/>
    <property type="match status" value="1"/>
</dbReference>
<reference evidence="14 15" key="1">
    <citation type="submission" date="2018-08" db="EMBL/GenBank/DDBJ databases">
        <title>A genome reference for cultivated species of the human gut microbiota.</title>
        <authorList>
            <person name="Zou Y."/>
            <person name="Xue W."/>
            <person name="Luo G."/>
        </authorList>
    </citation>
    <scope>NUCLEOTIDE SEQUENCE [LARGE SCALE GENOMIC DNA]</scope>
    <source>
        <strain evidence="14 15">AM34-3LB</strain>
    </source>
</reference>
<dbReference type="Gene3D" id="3.40.50.2300">
    <property type="match status" value="1"/>
</dbReference>
<organism evidence="14 15">
    <name type="scientific">Anaerobutyricum hallii</name>
    <dbReference type="NCBI Taxonomy" id="39488"/>
    <lineage>
        <taxon>Bacteria</taxon>
        <taxon>Bacillati</taxon>
        <taxon>Bacillota</taxon>
        <taxon>Clostridia</taxon>
        <taxon>Lachnospirales</taxon>
        <taxon>Lachnospiraceae</taxon>
        <taxon>Anaerobutyricum</taxon>
    </lineage>
</organism>
<dbReference type="PANTHER" id="PTHR43047">
    <property type="entry name" value="TWO-COMPONENT HISTIDINE PROTEIN KINASE"/>
    <property type="match status" value="1"/>
</dbReference>
<evidence type="ECO:0000256" key="3">
    <source>
        <dbReference type="ARBA" id="ARBA00012438"/>
    </source>
</evidence>
<keyword evidence="5 10" id="KW-0597">Phosphoprotein</keyword>
<dbReference type="PANTHER" id="PTHR43047:SF72">
    <property type="entry name" value="OSMOSENSING HISTIDINE PROTEIN KINASE SLN1"/>
    <property type="match status" value="1"/>
</dbReference>
<dbReference type="PROSITE" id="PS50110">
    <property type="entry name" value="RESPONSE_REGULATORY"/>
    <property type="match status" value="1"/>
</dbReference>
<feature type="domain" description="Histidine kinase" evidence="12">
    <location>
        <begin position="290"/>
        <end position="513"/>
    </location>
</feature>
<keyword evidence="7" id="KW-0418">Kinase</keyword>